<feature type="compositionally biased region" description="Polar residues" evidence="1">
    <location>
        <begin position="208"/>
        <end position="224"/>
    </location>
</feature>
<feature type="region of interest" description="Disordered" evidence="1">
    <location>
        <begin position="492"/>
        <end position="523"/>
    </location>
</feature>
<dbReference type="InterPro" id="IPR000626">
    <property type="entry name" value="Ubiquitin-like_dom"/>
</dbReference>
<protein>
    <submittedName>
        <fullName evidence="3">Large proline-rich protein BAG6</fullName>
    </submittedName>
</protein>
<dbReference type="PRINTS" id="PR00348">
    <property type="entry name" value="UBIQUITIN"/>
</dbReference>
<dbReference type="InterPro" id="IPR029071">
    <property type="entry name" value="Ubiquitin-like_domsf"/>
</dbReference>
<dbReference type="FunFam" id="3.10.20.90:FF:000154">
    <property type="entry name" value="Large proline-rich protein BAG6"/>
    <property type="match status" value="1"/>
</dbReference>
<feature type="compositionally biased region" description="Low complexity" evidence="1">
    <location>
        <begin position="96"/>
        <end position="105"/>
    </location>
</feature>
<feature type="compositionally biased region" description="Polar residues" evidence="1">
    <location>
        <begin position="544"/>
        <end position="564"/>
    </location>
</feature>
<proteinExistence type="predicted"/>
<dbReference type="GO" id="GO:0051787">
    <property type="term" value="F:misfolded protein binding"/>
    <property type="evidence" value="ECO:0007669"/>
    <property type="project" value="TreeGrafter"/>
</dbReference>
<dbReference type="PANTHER" id="PTHR15204">
    <property type="entry name" value="LARGE PROLINE-RICH PROTEIN BAG6"/>
    <property type="match status" value="1"/>
</dbReference>
<comment type="caution">
    <text evidence="3">The sequence shown here is derived from an EMBL/GenBank/DDBJ whole genome shotgun (WGS) entry which is preliminary data.</text>
</comment>
<dbReference type="PROSITE" id="PS50053">
    <property type="entry name" value="UBIQUITIN_2"/>
    <property type="match status" value="1"/>
</dbReference>
<name>A0A6A1UN70_9ROSI</name>
<evidence type="ECO:0000259" key="2">
    <source>
        <dbReference type="PROSITE" id="PS50053"/>
    </source>
</evidence>
<evidence type="ECO:0000256" key="1">
    <source>
        <dbReference type="SAM" id="MobiDB-lite"/>
    </source>
</evidence>
<dbReference type="OrthoDB" id="267397at2759"/>
<reference evidence="3 4" key="1">
    <citation type="journal article" date="2019" name="Plant Biotechnol. J.">
        <title>The red bayberry genome and genetic basis of sex determination.</title>
        <authorList>
            <person name="Jia H.M."/>
            <person name="Jia H.J."/>
            <person name="Cai Q.L."/>
            <person name="Wang Y."/>
            <person name="Zhao H.B."/>
            <person name="Yang W.F."/>
            <person name="Wang G.Y."/>
            <person name="Li Y.H."/>
            <person name="Zhan D.L."/>
            <person name="Shen Y.T."/>
            <person name="Niu Q.F."/>
            <person name="Chang L."/>
            <person name="Qiu J."/>
            <person name="Zhao L."/>
            <person name="Xie H.B."/>
            <person name="Fu W.Y."/>
            <person name="Jin J."/>
            <person name="Li X.W."/>
            <person name="Jiao Y."/>
            <person name="Zhou C.C."/>
            <person name="Tu T."/>
            <person name="Chai C.Y."/>
            <person name="Gao J.L."/>
            <person name="Fan L.J."/>
            <person name="van de Weg E."/>
            <person name="Wang J.Y."/>
            <person name="Gao Z.S."/>
        </authorList>
    </citation>
    <scope>NUCLEOTIDE SEQUENCE [LARGE SCALE GENOMIC DNA]</scope>
    <source>
        <tissue evidence="3">Leaves</tissue>
    </source>
</reference>
<dbReference type="Pfam" id="PF00240">
    <property type="entry name" value="ubiquitin"/>
    <property type="match status" value="1"/>
</dbReference>
<feature type="compositionally biased region" description="Gly residues" evidence="1">
    <location>
        <begin position="106"/>
        <end position="119"/>
    </location>
</feature>
<dbReference type="GO" id="GO:0036503">
    <property type="term" value="P:ERAD pathway"/>
    <property type="evidence" value="ECO:0007669"/>
    <property type="project" value="TreeGrafter"/>
</dbReference>
<dbReference type="SUPFAM" id="SSF54236">
    <property type="entry name" value="Ubiquitin-like"/>
    <property type="match status" value="1"/>
</dbReference>
<keyword evidence="4" id="KW-1185">Reference proteome</keyword>
<dbReference type="AlphaFoldDB" id="A0A6A1UN70"/>
<dbReference type="PANTHER" id="PTHR15204:SF5">
    <property type="entry name" value="LARGE PROLINE-RICH PROTEIN BAG6 ISOFORM X1"/>
    <property type="match status" value="1"/>
</dbReference>
<feature type="domain" description="Ubiquitin-like" evidence="2">
    <location>
        <begin position="24"/>
        <end position="99"/>
    </location>
</feature>
<feature type="region of interest" description="Disordered" evidence="1">
    <location>
        <begin position="96"/>
        <end position="129"/>
    </location>
</feature>
<dbReference type="InterPro" id="IPR019956">
    <property type="entry name" value="Ubiquitin_dom"/>
</dbReference>
<feature type="compositionally biased region" description="Polar residues" evidence="1">
    <location>
        <begin position="608"/>
        <end position="620"/>
    </location>
</feature>
<feature type="region of interest" description="Disordered" evidence="1">
    <location>
        <begin position="178"/>
        <end position="224"/>
    </location>
</feature>
<feature type="region of interest" description="Disordered" evidence="1">
    <location>
        <begin position="681"/>
        <end position="710"/>
    </location>
</feature>
<feature type="compositionally biased region" description="Basic and acidic residues" evidence="1">
    <location>
        <begin position="649"/>
        <end position="659"/>
    </location>
</feature>
<dbReference type="Proteomes" id="UP000516437">
    <property type="component" value="Unassembled WGS sequence"/>
</dbReference>
<evidence type="ECO:0000313" key="3">
    <source>
        <dbReference type="EMBL" id="KAB1201722.1"/>
    </source>
</evidence>
<evidence type="ECO:0000313" key="4">
    <source>
        <dbReference type="Proteomes" id="UP000516437"/>
    </source>
</evidence>
<feature type="region of interest" description="Disordered" evidence="1">
    <location>
        <begin position="643"/>
        <end position="665"/>
    </location>
</feature>
<feature type="compositionally biased region" description="Polar residues" evidence="1">
    <location>
        <begin position="682"/>
        <end position="708"/>
    </location>
</feature>
<organism evidence="3 4">
    <name type="scientific">Morella rubra</name>
    <name type="common">Chinese bayberry</name>
    <dbReference type="NCBI Taxonomy" id="262757"/>
    <lineage>
        <taxon>Eukaryota</taxon>
        <taxon>Viridiplantae</taxon>
        <taxon>Streptophyta</taxon>
        <taxon>Embryophyta</taxon>
        <taxon>Tracheophyta</taxon>
        <taxon>Spermatophyta</taxon>
        <taxon>Magnoliopsida</taxon>
        <taxon>eudicotyledons</taxon>
        <taxon>Gunneridae</taxon>
        <taxon>Pentapetalae</taxon>
        <taxon>rosids</taxon>
        <taxon>fabids</taxon>
        <taxon>Fagales</taxon>
        <taxon>Myricaceae</taxon>
        <taxon>Morella</taxon>
    </lineage>
</organism>
<dbReference type="EMBL" id="RXIC02000027">
    <property type="protein sequence ID" value="KAB1201722.1"/>
    <property type="molecule type" value="Genomic_DNA"/>
</dbReference>
<dbReference type="SMART" id="SM00213">
    <property type="entry name" value="UBQ"/>
    <property type="match status" value="1"/>
</dbReference>
<feature type="compositionally biased region" description="Low complexity" evidence="1">
    <location>
        <begin position="507"/>
        <end position="523"/>
    </location>
</feature>
<feature type="compositionally biased region" description="Polar residues" evidence="1">
    <location>
        <begin position="573"/>
        <end position="585"/>
    </location>
</feature>
<gene>
    <name evidence="3" type="ORF">CJ030_MR0G000135</name>
</gene>
<dbReference type="Gene3D" id="3.10.20.90">
    <property type="entry name" value="Phosphatidylinositol 3-kinase Catalytic Subunit, Chain A, domain 1"/>
    <property type="match status" value="1"/>
</dbReference>
<sequence>MADQYSNVGSSTGNVSGESSDLTVQLNIKTLDSQIYSFQVDKNMLVSLFKEKIANEIGVPVSQQRLIFRGRVLKDDHLLSEYHVENGHTLHLVERQPAQSQPSSGAGSGEAAGSNGGRGNDASASNPRNRVGQISHSVVLGTFNVGDQGEGVVPDLSRVIGAVLNSIGLGGQATTVGTGGVHSSTSPNAPGLASRGNETDGIRGNIGGQTQSGNHAQSGHTFFSQPLQSLPQGVQIPLAAAAVPVPSLHVPIPDSLSTLSEFMNRMEQILSQNGYPPNSSSNNVGDVSRMELPSNAQGLHTPEALNIVLRHAERLLRGPTVAALSHIAGRLEQEGSSSDPTIRGQIQTESMQLGLAMQHLGALFLELGRTVLTLRMGQSPAEYVLNAGPAVYLSSSGPNPLMVQPFPLQTSSLFGGSGPQSNPMPFGPVGIGSAPRHINIHIHAGTSLGPIVSGAGMRASNVEGMQGERRNGAGSGDSGPIRVPATRNVIATAVPPRSSGIGNTGMVQPVPGGSVSEPPSDSVSLSSVISEVNSRIRNFVGNLQGDSMASSGETDSSVQNSSVESAGVPDMGNEQQNTTTVNSFQRVEESCRSISSGSTESEGHQRHNQLSNHDSSTGLKDSSVSSGTSLSCLSGVTTANSGDVQENALRSDQKHDTSEGAKAVPLGLGLGGLELKRRRMQQKSTVIGSDGGTTSASLDQNQQTRTSGQQILQSLASHSSSLNSTNANERSQRQLPSPADMAGLMSQVLQTPALNGLLAGVSEQTGVGSPDVLRNMLQQLSVSPQMRNAVNQIVQQVDSQDIESMFSGLGRGGQGGGLDLPRIFQQMMPMVSQALGGGSTPSQLFPALEAESQSQYNDRLSRDNKQDEETFQIDLQQVAQGIEQLNPPGDVFRSVAENAVHLSGSRSGFEDLVNELCSDEGLADEYMAILRRDINRRLQGESGQDNC</sequence>
<feature type="region of interest" description="Disordered" evidence="1">
    <location>
        <begin position="544"/>
        <end position="629"/>
    </location>
</feature>
<dbReference type="CDD" id="cd17039">
    <property type="entry name" value="Ubl_ubiquitin_like"/>
    <property type="match status" value="1"/>
</dbReference>
<dbReference type="GO" id="GO:0031593">
    <property type="term" value="F:polyubiquitin modification-dependent protein binding"/>
    <property type="evidence" value="ECO:0007669"/>
    <property type="project" value="TreeGrafter"/>
</dbReference>
<accession>A0A6A1UN70</accession>
<dbReference type="GO" id="GO:0071818">
    <property type="term" value="C:BAT3 complex"/>
    <property type="evidence" value="ECO:0007669"/>
    <property type="project" value="TreeGrafter"/>
</dbReference>